<evidence type="ECO:0000313" key="3">
    <source>
        <dbReference type="Proteomes" id="UP000640274"/>
    </source>
</evidence>
<comment type="caution">
    <text evidence="2">The sequence shown here is derived from an EMBL/GenBank/DDBJ whole genome shotgun (WGS) entry which is preliminary data.</text>
</comment>
<name>A0A934JA49_9BACL</name>
<dbReference type="RefSeq" id="WP_199020806.1">
    <property type="nucleotide sequence ID" value="NZ_JAELUP010000103.1"/>
</dbReference>
<dbReference type="SUPFAM" id="SSF142913">
    <property type="entry name" value="YktB/PF0168-like"/>
    <property type="match status" value="1"/>
</dbReference>
<dbReference type="EMBL" id="JAELUP010000103">
    <property type="protein sequence ID" value="MBJ6363247.1"/>
    <property type="molecule type" value="Genomic_DNA"/>
</dbReference>
<proteinExistence type="inferred from homology"/>
<dbReference type="HAMAP" id="MF_01851">
    <property type="entry name" value="UPF0637"/>
    <property type="match status" value="1"/>
</dbReference>
<comment type="similarity">
    <text evidence="1">Belongs to the UPF0637 family.</text>
</comment>
<dbReference type="InterPro" id="IPR053707">
    <property type="entry name" value="UPF0637_domain_sf"/>
</dbReference>
<keyword evidence="3" id="KW-1185">Reference proteome</keyword>
<dbReference type="PIRSF" id="PIRSF021332">
    <property type="entry name" value="DUF1054"/>
    <property type="match status" value="1"/>
</dbReference>
<organism evidence="2 3">
    <name type="scientific">Paenibacillus roseus</name>
    <dbReference type="NCBI Taxonomy" id="2798579"/>
    <lineage>
        <taxon>Bacteria</taxon>
        <taxon>Bacillati</taxon>
        <taxon>Bacillota</taxon>
        <taxon>Bacilli</taxon>
        <taxon>Bacillales</taxon>
        <taxon>Paenibacillaceae</taxon>
        <taxon>Paenibacillus</taxon>
    </lineage>
</organism>
<dbReference type="Gene3D" id="3.30.930.20">
    <property type="entry name" value="Protein of unknown function DUF1054"/>
    <property type="match status" value="1"/>
</dbReference>
<dbReference type="Pfam" id="PF06335">
    <property type="entry name" value="DUF1054"/>
    <property type="match status" value="1"/>
</dbReference>
<protein>
    <recommendedName>
        <fullName evidence="1">UPF0637 protein JFN88_18765</fullName>
    </recommendedName>
</protein>
<evidence type="ECO:0000313" key="2">
    <source>
        <dbReference type="EMBL" id="MBJ6363247.1"/>
    </source>
</evidence>
<reference evidence="2" key="1">
    <citation type="submission" date="2020-12" db="EMBL/GenBank/DDBJ databases">
        <authorList>
            <person name="Huq M.A."/>
        </authorList>
    </citation>
    <scope>NUCLEOTIDE SEQUENCE</scope>
    <source>
        <strain evidence="2">MAHUQ-46</strain>
    </source>
</reference>
<dbReference type="Proteomes" id="UP000640274">
    <property type="component" value="Unassembled WGS sequence"/>
</dbReference>
<accession>A0A934JA49</accession>
<dbReference type="AlphaFoldDB" id="A0A934JA49"/>
<evidence type="ECO:0000256" key="1">
    <source>
        <dbReference type="HAMAP-Rule" id="MF_01851"/>
    </source>
</evidence>
<gene>
    <name evidence="2" type="ORF">JFN88_18765</name>
</gene>
<dbReference type="InterPro" id="IPR009403">
    <property type="entry name" value="UPF0637"/>
</dbReference>
<sequence length="233" mass="26695">MTPSKVHQTLQTLHISETPQEKQPQEALFAGFTQEDFDVFTIPGLEPRMEALIRLVRPKLNLLGERLSPELSVLCGEEMFPHVAKHARRTINPPNDTWVAFAHNKRGYKAHPHFQIGLFESHLFIQFAVIYECKNKSIFADHAQNKLKEIIDLVPSHYVWSSDHMIPEGTRHGDLGKQGLETLLARLKTVKAAEALCGLQLDRNDPLLRDGERLIRTIEQTFQTLLPLYRMAF</sequence>